<dbReference type="EMBL" id="OC316700">
    <property type="protein sequence ID" value="CAD7393364.1"/>
    <property type="molecule type" value="Genomic_DNA"/>
</dbReference>
<gene>
    <name evidence="1" type="ORF">TCEB3V08_LOCUS1337</name>
</gene>
<sequence length="163" mass="18686">MVFHSPSIEDGEIEVRLSVGDQTGNLLTRTSRDLVTVNSWVQRHYAHRKRRDENKVYRINRERAPGKDSNPDLFITSKPDFLLLEFAEQWQPCYSSIFSFGLVKTVHARLATQAGGKVVICLIVGDLSRLHLTEDITKYVSSHPKTLCRQTPMKTSFDMLRHS</sequence>
<name>A0A7R9CAZ2_TIMCR</name>
<evidence type="ECO:0000313" key="1">
    <source>
        <dbReference type="EMBL" id="CAD7393364.1"/>
    </source>
</evidence>
<proteinExistence type="predicted"/>
<dbReference type="AlphaFoldDB" id="A0A7R9CAZ2"/>
<accession>A0A7R9CAZ2</accession>
<organism evidence="1">
    <name type="scientific">Timema cristinae</name>
    <name type="common">Walking stick</name>
    <dbReference type="NCBI Taxonomy" id="61476"/>
    <lineage>
        <taxon>Eukaryota</taxon>
        <taxon>Metazoa</taxon>
        <taxon>Ecdysozoa</taxon>
        <taxon>Arthropoda</taxon>
        <taxon>Hexapoda</taxon>
        <taxon>Insecta</taxon>
        <taxon>Pterygota</taxon>
        <taxon>Neoptera</taxon>
        <taxon>Polyneoptera</taxon>
        <taxon>Phasmatodea</taxon>
        <taxon>Timematodea</taxon>
        <taxon>Timematoidea</taxon>
        <taxon>Timematidae</taxon>
        <taxon>Timema</taxon>
    </lineage>
</organism>
<protein>
    <submittedName>
        <fullName evidence="1">Uncharacterized protein</fullName>
    </submittedName>
</protein>
<reference evidence="1" key="1">
    <citation type="submission" date="2020-11" db="EMBL/GenBank/DDBJ databases">
        <authorList>
            <person name="Tran Van P."/>
        </authorList>
    </citation>
    <scope>NUCLEOTIDE SEQUENCE</scope>
</reference>